<organism evidence="3">
    <name type="scientific">Fagus sylvatica</name>
    <name type="common">Beechnut</name>
    <dbReference type="NCBI Taxonomy" id="28930"/>
    <lineage>
        <taxon>Eukaryota</taxon>
        <taxon>Viridiplantae</taxon>
        <taxon>Streptophyta</taxon>
        <taxon>Embryophyta</taxon>
        <taxon>Tracheophyta</taxon>
        <taxon>Spermatophyta</taxon>
        <taxon>Magnoliopsida</taxon>
        <taxon>eudicotyledons</taxon>
        <taxon>Gunneridae</taxon>
        <taxon>Pentapetalae</taxon>
        <taxon>rosids</taxon>
        <taxon>fabids</taxon>
        <taxon>Fagales</taxon>
        <taxon>Fagaceae</taxon>
        <taxon>Fagus</taxon>
    </lineage>
</organism>
<keyword evidence="2" id="KW-0732">Signal</keyword>
<evidence type="ECO:0000256" key="1">
    <source>
        <dbReference type="SAM" id="MobiDB-lite"/>
    </source>
</evidence>
<dbReference type="PANTHER" id="PTHR37184:SF2">
    <property type="entry name" value="CLAVATA3_ESR (CLE)-RELATED PROTEIN 43"/>
    <property type="match status" value="1"/>
</dbReference>
<name>A0A2N9G6I6_FAGSY</name>
<proteinExistence type="predicted"/>
<gene>
    <name evidence="3" type="ORF">FSB_LOCUS22693</name>
</gene>
<feature type="region of interest" description="Disordered" evidence="1">
    <location>
        <begin position="67"/>
        <end position="92"/>
    </location>
</feature>
<feature type="compositionally biased region" description="Basic and acidic residues" evidence="1">
    <location>
        <begin position="70"/>
        <end position="81"/>
    </location>
</feature>
<dbReference type="PANTHER" id="PTHR37184">
    <property type="entry name" value="CLAVATA3/ESR (CLE)-RELATED PROTEIN 27"/>
    <property type="match status" value="1"/>
</dbReference>
<dbReference type="InterPro" id="IPR040274">
    <property type="entry name" value="CLE27/CLE43"/>
</dbReference>
<evidence type="ECO:0000256" key="2">
    <source>
        <dbReference type="SAM" id="SignalP"/>
    </source>
</evidence>
<protein>
    <submittedName>
        <fullName evidence="3">Uncharacterized protein</fullName>
    </submittedName>
</protein>
<sequence length="92" mass="10586">MPTSLVVLLIMSVFQIWLCCEYSCQARAIRIFPGNGVAKFIKEKSIDKKISKEELFHKYFSGRTFSLNNKTDDNGFDESKRRVPSCPDPLHN</sequence>
<dbReference type="EMBL" id="OIVN01001513">
    <property type="protein sequence ID" value="SPC94811.1"/>
    <property type="molecule type" value="Genomic_DNA"/>
</dbReference>
<dbReference type="AlphaFoldDB" id="A0A2N9G6I6"/>
<accession>A0A2N9G6I6</accession>
<feature type="chain" id="PRO_5014731378" evidence="2">
    <location>
        <begin position="27"/>
        <end position="92"/>
    </location>
</feature>
<reference evidence="3" key="1">
    <citation type="submission" date="2018-02" db="EMBL/GenBank/DDBJ databases">
        <authorList>
            <person name="Cohen D.B."/>
            <person name="Kent A.D."/>
        </authorList>
    </citation>
    <scope>NUCLEOTIDE SEQUENCE</scope>
</reference>
<evidence type="ECO:0000313" key="3">
    <source>
        <dbReference type="EMBL" id="SPC94811.1"/>
    </source>
</evidence>
<feature type="signal peptide" evidence="2">
    <location>
        <begin position="1"/>
        <end position="26"/>
    </location>
</feature>